<accession>A0A328TQP5</accession>
<comment type="caution">
    <text evidence="1">The sequence shown here is derived from an EMBL/GenBank/DDBJ whole genome shotgun (WGS) entry which is preliminary data.</text>
</comment>
<keyword evidence="2" id="KW-1185">Reference proteome</keyword>
<dbReference type="AlphaFoldDB" id="A0A328TQP5"/>
<dbReference type="EMBL" id="LJAM02000448">
    <property type="protein sequence ID" value="RAP70136.1"/>
    <property type="molecule type" value="Genomic_DNA"/>
</dbReference>
<name>A0A328TQP5_9GAMM</name>
<evidence type="ECO:0000313" key="2">
    <source>
        <dbReference type="Proteomes" id="UP000244334"/>
    </source>
</evidence>
<dbReference type="Proteomes" id="UP000244334">
    <property type="component" value="Unassembled WGS sequence"/>
</dbReference>
<gene>
    <name evidence="1" type="ORF">ACZ87_03063</name>
</gene>
<sequence>MIGIALGGVCLDAYDLGALAFGMKDVTREFNLSPAPGL</sequence>
<protein>
    <submittedName>
        <fullName evidence="1">Metabolite transport ywtG domain protein</fullName>
    </submittedName>
</protein>
<evidence type="ECO:0000313" key="1">
    <source>
        <dbReference type="EMBL" id="RAP70136.1"/>
    </source>
</evidence>
<organism evidence="1 2">
    <name type="scientific">Candidatus Erwinia dacicola</name>
    <dbReference type="NCBI Taxonomy" id="252393"/>
    <lineage>
        <taxon>Bacteria</taxon>
        <taxon>Pseudomonadati</taxon>
        <taxon>Pseudomonadota</taxon>
        <taxon>Gammaproteobacteria</taxon>
        <taxon>Enterobacterales</taxon>
        <taxon>Erwiniaceae</taxon>
        <taxon>Erwinia</taxon>
    </lineage>
</organism>
<reference evidence="1" key="1">
    <citation type="submission" date="2018-04" db="EMBL/GenBank/DDBJ databases">
        <title>Genomes of the Obligate Erwinia dacicola and Facultative Enterobacter sp. OLF Endosymbionts of the Olive Fruit fly, Bactrocera oleae.</title>
        <authorList>
            <person name="Estes A.M."/>
            <person name="Hearn D.J."/>
            <person name="Agarwal S."/>
            <person name="Pierson E.A."/>
            <person name="Dunning-Hotopp J.C."/>
        </authorList>
    </citation>
    <scope>NUCLEOTIDE SEQUENCE [LARGE SCALE GENOMIC DNA]</scope>
    <source>
        <strain evidence="1">Oroville</strain>
    </source>
</reference>
<proteinExistence type="predicted"/>